<dbReference type="Gene3D" id="3.40.50.150">
    <property type="entry name" value="Vaccinia Virus protein VP39"/>
    <property type="match status" value="1"/>
</dbReference>
<dbReference type="RefSeq" id="WP_200586305.1">
    <property type="nucleotide sequence ID" value="NZ_JAEHFY010000014.1"/>
</dbReference>
<accession>A0ABS1BL24</accession>
<dbReference type="EMBL" id="JAEHFY010000014">
    <property type="protein sequence ID" value="MBK0383498.1"/>
    <property type="molecule type" value="Genomic_DNA"/>
</dbReference>
<evidence type="ECO:0000259" key="1">
    <source>
        <dbReference type="Pfam" id="PF05430"/>
    </source>
</evidence>
<comment type="caution">
    <text evidence="2">The sequence shown here is derived from an EMBL/GenBank/DDBJ whole genome shotgun (WGS) entry which is preliminary data.</text>
</comment>
<dbReference type="Pfam" id="PF05430">
    <property type="entry name" value="Methyltransf_30"/>
    <property type="match status" value="1"/>
</dbReference>
<dbReference type="InterPro" id="IPR029063">
    <property type="entry name" value="SAM-dependent_MTases_sf"/>
</dbReference>
<dbReference type="NCBIfam" id="NF033855">
    <property type="entry name" value="tRNA_MNMC2"/>
    <property type="match status" value="1"/>
</dbReference>
<sequence>MSEITGLSIVLTADGSKTIYHPMIKENYHSRNGALQESNHVFLNSGLRYYLADKIVDQVSVLEVGFGTGLNYLLTHDFCTGKQINLNYVGLEAFPLSFDLIDQTDYKELVSTNTWAGFKNNYEVSKQKSIPLNEFCCLQIVCEDAKGFKTNQLFDVIYFDAFASNNQPELWTKDFITQIVSFLKPNGVFVTYAITGDLKRIMKGLGMKVEKAPGAAGKREMLRAIKFLF</sequence>
<gene>
    <name evidence="2" type="primary">mnmD</name>
    <name evidence="2" type="ORF">I5M32_11070</name>
</gene>
<dbReference type="PANTHER" id="PTHR39963:SF1">
    <property type="entry name" value="MNMC-LIKE METHYLTRANSFERASE DOMAIN-CONTAINING PROTEIN"/>
    <property type="match status" value="1"/>
</dbReference>
<dbReference type="Proteomes" id="UP000660024">
    <property type="component" value="Unassembled WGS sequence"/>
</dbReference>
<evidence type="ECO:0000313" key="2">
    <source>
        <dbReference type="EMBL" id="MBK0383498.1"/>
    </source>
</evidence>
<evidence type="ECO:0000313" key="3">
    <source>
        <dbReference type="Proteomes" id="UP000660024"/>
    </source>
</evidence>
<organism evidence="2 3">
    <name type="scientific">Pedobacter segetis</name>
    <dbReference type="NCBI Taxonomy" id="2793069"/>
    <lineage>
        <taxon>Bacteria</taxon>
        <taxon>Pseudomonadati</taxon>
        <taxon>Bacteroidota</taxon>
        <taxon>Sphingobacteriia</taxon>
        <taxon>Sphingobacteriales</taxon>
        <taxon>Sphingobacteriaceae</taxon>
        <taxon>Pedobacter</taxon>
    </lineage>
</organism>
<name>A0ABS1BL24_9SPHI</name>
<proteinExistence type="predicted"/>
<dbReference type="InterPro" id="IPR047785">
    <property type="entry name" value="tRNA_MNMC2"/>
</dbReference>
<keyword evidence="3" id="KW-1185">Reference proteome</keyword>
<feature type="domain" description="MnmC-like methyltransferase" evidence="1">
    <location>
        <begin position="125"/>
        <end position="226"/>
    </location>
</feature>
<protein>
    <submittedName>
        <fullName evidence="2">tRNA (5-methylaminomethyl-2-thiouridine)(34)-methyltransferase MnmD</fullName>
    </submittedName>
</protein>
<dbReference type="SUPFAM" id="SSF53335">
    <property type="entry name" value="S-adenosyl-L-methionine-dependent methyltransferases"/>
    <property type="match status" value="1"/>
</dbReference>
<dbReference type="InterPro" id="IPR008471">
    <property type="entry name" value="MnmC-like_methylTransf"/>
</dbReference>
<dbReference type="PANTHER" id="PTHR39963">
    <property type="entry name" value="SLL0983 PROTEIN"/>
    <property type="match status" value="1"/>
</dbReference>
<reference evidence="2 3" key="1">
    <citation type="submission" date="2020-12" db="EMBL/GenBank/DDBJ databases">
        <title>Bacterial novel species Pedobacter sp. SD-b isolated from soil.</title>
        <authorList>
            <person name="Jung H.-Y."/>
        </authorList>
    </citation>
    <scope>NUCLEOTIDE SEQUENCE [LARGE SCALE GENOMIC DNA]</scope>
    <source>
        <strain evidence="2 3">SD-b</strain>
    </source>
</reference>